<proteinExistence type="evidence at transcript level"/>
<reference evidence="2" key="1">
    <citation type="journal article" date="2023" name="Proteomics">
        <title>Proteome of urticating setae of Ochrogaster lunifer, a processionary caterpillar of medical and veterinary importance, including primary structures of putative toxins.</title>
        <authorList>
            <person name="Walker A.A."/>
            <person name="Perkins L.E."/>
            <person name="Battisti A."/>
            <person name="Zalucki M.P."/>
            <person name="King G.F."/>
        </authorList>
    </citation>
    <scope>NUCLEOTIDE SEQUENCE</scope>
    <source>
        <strain evidence="2">U-TPTX</strain>
    </source>
</reference>
<feature type="chain" id="PRO_5041443468" evidence="1">
    <location>
        <begin position="20"/>
        <end position="140"/>
    </location>
</feature>
<feature type="signal peptide" evidence="1">
    <location>
        <begin position="1"/>
        <end position="19"/>
    </location>
</feature>
<dbReference type="InterPro" id="IPR025061">
    <property type="entry name" value="Diedel"/>
</dbReference>
<accession>A0AA49EST4</accession>
<evidence type="ECO:0000313" key="2">
    <source>
        <dbReference type="EMBL" id="WGN96266.1"/>
    </source>
</evidence>
<dbReference type="EMBL" id="OQ876628">
    <property type="protein sequence ID" value="WGN96266.1"/>
    <property type="molecule type" value="mRNA"/>
</dbReference>
<dbReference type="Gene3D" id="3.30.70.2800">
    <property type="match status" value="1"/>
</dbReference>
<dbReference type="AlphaFoldDB" id="A0AA49EST4"/>
<name>A0AA49EST4_OCHLU</name>
<reference evidence="2" key="2">
    <citation type="submission" date="2023-04" db="EMBL/GenBank/DDBJ databases">
        <authorList>
            <person name="Walker A."/>
            <person name="Perkins L.E."/>
            <person name="Battisti A."/>
            <person name="Zalucki M.P."/>
            <person name="King G.F."/>
        </authorList>
    </citation>
    <scope>NUCLEOTIDE SEQUENCE</scope>
    <source>
        <strain evidence="2">U-TPTX</strain>
        <tissue evidence="2">True setae</tissue>
    </source>
</reference>
<protein>
    <submittedName>
        <fullName evidence="2">Setae polypeptide</fullName>
    </submittedName>
</protein>
<keyword evidence="1" id="KW-0732">Signal</keyword>
<sequence>MKLIFPIFILFAIFVYVKSECCGAYIIRYNLKDGFTKCNESIPGGEQKTGVDDDGVVNDILSKVDRRRPRCWIAVCYDGRNHPGSYCGHMSCDIFGCSCGGGCITGNGAHPQDPYQNFMDLYGNYVKKARLLSTWENFLP</sequence>
<dbReference type="Pfam" id="PF13164">
    <property type="entry name" value="Diedel"/>
    <property type="match status" value="1"/>
</dbReference>
<organism evidence="2">
    <name type="scientific">Ochrogaster lunifer</name>
    <name type="common">Bag-shelter moth</name>
    <dbReference type="NCBI Taxonomy" id="319761"/>
    <lineage>
        <taxon>Eukaryota</taxon>
        <taxon>Metazoa</taxon>
        <taxon>Ecdysozoa</taxon>
        <taxon>Arthropoda</taxon>
        <taxon>Hexapoda</taxon>
        <taxon>Insecta</taxon>
        <taxon>Pterygota</taxon>
        <taxon>Neoptera</taxon>
        <taxon>Endopterygota</taxon>
        <taxon>Lepidoptera</taxon>
        <taxon>Glossata</taxon>
        <taxon>Ditrysia</taxon>
        <taxon>Noctuoidea</taxon>
        <taxon>Notodontidae</taxon>
        <taxon>Thaumetopoeinae</taxon>
        <taxon>Ochrogaster</taxon>
    </lineage>
</organism>
<evidence type="ECO:0000256" key="1">
    <source>
        <dbReference type="SAM" id="SignalP"/>
    </source>
</evidence>